<dbReference type="PANTHER" id="PTHR30121">
    <property type="entry name" value="UNCHARACTERIZED PROTEIN YJGR-RELATED"/>
    <property type="match status" value="1"/>
</dbReference>
<reference evidence="3" key="2">
    <citation type="submission" date="2012-03" db="EMBL/GenBank/DDBJ databases">
        <title>The complete genome sequence of the pioneer microbe on fresh volcanic deposit, Leptospirillum ferrooxidans strain C2-3.</title>
        <authorList>
            <person name="Fujimura R."/>
            <person name="Sato Y."/>
            <person name="Nishizawa T."/>
            <person name="Nanba K."/>
            <person name="Oshima K."/>
            <person name="Hattori M."/>
            <person name="Kamijo T."/>
            <person name="Ohta H."/>
        </authorList>
    </citation>
    <scope>NUCLEOTIDE SEQUENCE [LARGE SCALE GENOMIC DNA]</scope>
    <source>
        <strain evidence="3">C2-3</strain>
    </source>
</reference>
<dbReference type="OrthoDB" id="9814287at2"/>
<dbReference type="SUPFAM" id="SSF52540">
    <property type="entry name" value="P-loop containing nucleoside triphosphate hydrolases"/>
    <property type="match status" value="1"/>
</dbReference>
<dbReference type="eggNOG" id="COG3451">
    <property type="taxonomic scope" value="Bacteria"/>
</dbReference>
<dbReference type="CDD" id="cd01127">
    <property type="entry name" value="TrwB_TraG_TraD_VirD4"/>
    <property type="match status" value="1"/>
</dbReference>
<dbReference type="InterPro" id="IPR043964">
    <property type="entry name" value="P-loop_TraG"/>
</dbReference>
<dbReference type="AlphaFoldDB" id="I0INC3"/>
<dbReference type="EMBL" id="AP012342">
    <property type="protein sequence ID" value="BAM06772.1"/>
    <property type="molecule type" value="Genomic_DNA"/>
</dbReference>
<dbReference type="PANTHER" id="PTHR30121:SF6">
    <property type="entry name" value="SLR6007 PROTEIN"/>
    <property type="match status" value="1"/>
</dbReference>
<reference evidence="2 3" key="1">
    <citation type="journal article" date="2012" name="J. Bacteriol.">
        <title>Complete Genome Sequence of Leptospirillum ferrooxidans Strain C2-3, Isolated from a Fresh Volcanic Ash Deposit on the Island of Miyake, Japan.</title>
        <authorList>
            <person name="Fujimura R."/>
            <person name="Sato Y."/>
            <person name="Nishizawa T."/>
            <person name="Oshima K."/>
            <person name="Kim S.-W."/>
            <person name="Hattori M."/>
            <person name="Kamijo T."/>
            <person name="Ohta H."/>
        </authorList>
    </citation>
    <scope>NUCLEOTIDE SEQUENCE [LARGE SCALE GENOMIC DNA]</scope>
    <source>
        <strain evidence="2 3">C2-3</strain>
    </source>
</reference>
<name>I0INC3_LEPFC</name>
<dbReference type="Proteomes" id="UP000007382">
    <property type="component" value="Chromosome"/>
</dbReference>
<organism evidence="2 3">
    <name type="scientific">Leptospirillum ferrooxidans (strain C2-3)</name>
    <dbReference type="NCBI Taxonomy" id="1162668"/>
    <lineage>
        <taxon>Bacteria</taxon>
        <taxon>Pseudomonadati</taxon>
        <taxon>Nitrospirota</taxon>
        <taxon>Nitrospiria</taxon>
        <taxon>Nitrospirales</taxon>
        <taxon>Nitrospiraceae</taxon>
        <taxon>Leptospirillum</taxon>
    </lineage>
</organism>
<dbReference type="Gene3D" id="3.40.50.300">
    <property type="entry name" value="P-loop containing nucleotide triphosphate hydrolases"/>
    <property type="match status" value="1"/>
</dbReference>
<feature type="domain" description="TraG P-loop" evidence="1">
    <location>
        <begin position="623"/>
        <end position="834"/>
    </location>
</feature>
<evidence type="ECO:0000259" key="1">
    <source>
        <dbReference type="Pfam" id="PF19044"/>
    </source>
</evidence>
<dbReference type="HOGENOM" id="CLU_017622_0_0_0"/>
<dbReference type="KEGG" id="lfc:LFE_1079"/>
<dbReference type="PATRIC" id="fig|1162668.3.peg.1250"/>
<sequence>MRNSHRQLKGTGHPVSSSFDLLTIDQDILLGVSGRGSLTWALSGADIFMKSDPEVFQVYRGIENLAHHLPSGMGLQLRIRQQSGIPQENPELMPPWGSTLLKGREDQSSSENRMFIEERIRDASIRFLRKRELFLSLVIYGEETKKLLAPSWHPIRQISSMFGGDLIGKYGKTASSLRKAGALVEAMLPGCGLLGRRMMGDELARYLFTLANPLYKGGLPDQLLSDSRHSTLRERISQTTFWEKEDGIIAVDPSGLRMSGKMHALRLLPFEVDRETLSPLLFDLDFSHDLVMNIWKPAHEKLAKKVQSDATINRFLTYILPGRSYRIESDISSAEEFLTRSFDGPAESRVPLVINMCIGVWSRDEAEAVSRGEQITQCFAAMNGAMAGVDPYRQWPLFLSGLPLEGDANDRWEGLLSREFSRLFPVWDGSVCDPDPWFWGKNHLSECAGLNFWRPQDPNHNGLVVGRSGGGKSFAIKMLVGQFLVHSGEHQVIVVENGGDFERHCEYFEGDYVRIDLSGQYSLNPFPTRHFIMMSVGPPREYDPDLLGFLCGVVETFLASSMEVTSLHRRILTLCLEEVYDQLPGDDVRPVLSHLVRELFRFRGRDREDEETGYRMGKILESWVGGMYGPLLNSGEGISTSGRLLAFDLSGLEHHEPLKAVVFAYIAGLSLWRLLSGSGEKRLFLVFDEAHRILAHLRGTSFLSHLYRTVRKYGGGVIAISQSPEDFLGEDLSAGILNNTSWKWIFPVSSKEEDLLAFGLTAREIELLSTLDSRPGDFSEVLFSRQGQSMILRLEPSLLEYWLSAKSPEEDRVVKERVLETGGLKEALKSLLEER</sequence>
<protein>
    <recommendedName>
        <fullName evidence="1">TraG P-loop domain-containing protein</fullName>
    </recommendedName>
</protein>
<keyword evidence="3" id="KW-1185">Reference proteome</keyword>
<proteinExistence type="predicted"/>
<dbReference type="InterPro" id="IPR051162">
    <property type="entry name" value="T4SS_component"/>
</dbReference>
<dbReference type="STRING" id="1162668.LFE_1079"/>
<dbReference type="InterPro" id="IPR027417">
    <property type="entry name" value="P-loop_NTPase"/>
</dbReference>
<dbReference type="Pfam" id="PF19044">
    <property type="entry name" value="P-loop_TraG"/>
    <property type="match status" value="2"/>
</dbReference>
<gene>
    <name evidence="2" type="ordered locus">LFE_1079</name>
</gene>
<evidence type="ECO:0000313" key="3">
    <source>
        <dbReference type="Proteomes" id="UP000007382"/>
    </source>
</evidence>
<evidence type="ECO:0000313" key="2">
    <source>
        <dbReference type="EMBL" id="BAM06772.1"/>
    </source>
</evidence>
<feature type="domain" description="TraG P-loop" evidence="1">
    <location>
        <begin position="459"/>
        <end position="528"/>
    </location>
</feature>
<accession>I0INC3</accession>
<dbReference type="Gene3D" id="1.10.8.730">
    <property type="match status" value="1"/>
</dbReference>
<dbReference type="RefSeq" id="WP_014449262.1">
    <property type="nucleotide sequence ID" value="NC_017094.1"/>
</dbReference>